<proteinExistence type="predicted"/>
<name>A0ABM1MWN6_NICVS</name>
<dbReference type="GeneID" id="108564450"/>
<evidence type="ECO:0000313" key="1">
    <source>
        <dbReference type="Proteomes" id="UP000695000"/>
    </source>
</evidence>
<protein>
    <submittedName>
        <fullName evidence="2">Uncharacterized protein LOC108564450</fullName>
    </submittedName>
</protein>
<evidence type="ECO:0000313" key="2">
    <source>
        <dbReference type="RefSeq" id="XP_017778986.1"/>
    </source>
</evidence>
<keyword evidence="1" id="KW-1185">Reference proteome</keyword>
<dbReference type="Proteomes" id="UP000695000">
    <property type="component" value="Unplaced"/>
</dbReference>
<dbReference type="RefSeq" id="XP_017778986.1">
    <property type="nucleotide sequence ID" value="XM_017923497.1"/>
</dbReference>
<accession>A0ABM1MWN6</accession>
<dbReference type="PANTHER" id="PTHR35450:SF2">
    <property type="entry name" value="REVERSE TRANSCRIPTASE DOMAIN-CONTAINING PROTEIN"/>
    <property type="match status" value="1"/>
</dbReference>
<gene>
    <name evidence="2" type="primary">LOC108564450</name>
</gene>
<organism evidence="1 2">
    <name type="scientific">Nicrophorus vespilloides</name>
    <name type="common">Boreal carrion beetle</name>
    <dbReference type="NCBI Taxonomy" id="110193"/>
    <lineage>
        <taxon>Eukaryota</taxon>
        <taxon>Metazoa</taxon>
        <taxon>Ecdysozoa</taxon>
        <taxon>Arthropoda</taxon>
        <taxon>Hexapoda</taxon>
        <taxon>Insecta</taxon>
        <taxon>Pterygota</taxon>
        <taxon>Neoptera</taxon>
        <taxon>Endopterygota</taxon>
        <taxon>Coleoptera</taxon>
        <taxon>Polyphaga</taxon>
        <taxon>Staphyliniformia</taxon>
        <taxon>Silphidae</taxon>
        <taxon>Nicrophorinae</taxon>
        <taxon>Nicrophorus</taxon>
    </lineage>
</organism>
<dbReference type="PANTHER" id="PTHR35450">
    <property type="entry name" value="REVERSE TRANSCRIPTASE DOMAIN-CONTAINING PROTEIN"/>
    <property type="match status" value="1"/>
</dbReference>
<sequence>MYDEAVITDRTIGANRPDIIINNKREKRCTLIDVSVPADANIAAREIEKRCKYKDLEIEIARMWNTKTKVVPVVVGALGTLKIGFEKYLEELPCRVNVEQVQKIALLGTAHILRKVLSIGQ</sequence>
<reference evidence="2" key="1">
    <citation type="submission" date="2025-08" db="UniProtKB">
        <authorList>
            <consortium name="RefSeq"/>
        </authorList>
    </citation>
    <scope>IDENTIFICATION</scope>
    <source>
        <tissue evidence="2">Whole Larva</tissue>
    </source>
</reference>